<dbReference type="Pfam" id="PF02965">
    <property type="entry name" value="Met_synt_B12"/>
    <property type="match status" value="1"/>
</dbReference>
<evidence type="ECO:0000313" key="25">
    <source>
        <dbReference type="Proteomes" id="UP000030764"/>
    </source>
</evidence>
<evidence type="ECO:0000259" key="20">
    <source>
        <dbReference type="PROSITE" id="PS50972"/>
    </source>
</evidence>
<feature type="binding site" evidence="17">
    <location>
        <begin position="767"/>
        <end position="771"/>
    </location>
    <ligand>
        <name>methylcob(III)alamin</name>
        <dbReference type="ChEBI" id="CHEBI:28115"/>
    </ligand>
</feature>
<evidence type="ECO:0000256" key="15">
    <source>
        <dbReference type="PIRNR" id="PIRNR000381"/>
    </source>
</evidence>
<dbReference type="CDD" id="cd02069">
    <property type="entry name" value="methionine_synthase_B12_BD"/>
    <property type="match status" value="1"/>
</dbReference>
<dbReference type="InterPro" id="IPR004223">
    <property type="entry name" value="VitB12-dep_Met_synth_activ_dom"/>
</dbReference>
<feature type="domain" description="B12-binding" evidence="22">
    <location>
        <begin position="757"/>
        <end position="930"/>
    </location>
</feature>
<dbReference type="PROSITE" id="PS50974">
    <property type="entry name" value="ADOMET_ACTIVATION"/>
    <property type="match status" value="1"/>
</dbReference>
<comment type="pathway">
    <text evidence="3 15">Amino-acid biosynthesis; L-methionine biosynthesis via de novo pathway; L-methionine from L-homocysteine (MetH route): step 1/1.</text>
</comment>
<evidence type="ECO:0000256" key="5">
    <source>
        <dbReference type="ARBA" id="ARBA00022603"/>
    </source>
</evidence>
<dbReference type="GO" id="GO:0031419">
    <property type="term" value="F:cobalamin binding"/>
    <property type="evidence" value="ECO:0007669"/>
    <property type="project" value="UniProtKB-UniRule"/>
</dbReference>
<dbReference type="UniPathway" id="UPA00051">
    <property type="reaction ID" value="UER00081"/>
</dbReference>
<keyword evidence="12 15" id="KW-0862">Zinc</keyword>
<evidence type="ECO:0000256" key="4">
    <source>
        <dbReference type="ARBA" id="ARBA00010398"/>
    </source>
</evidence>
<dbReference type="Gene3D" id="1.10.1240.10">
    <property type="entry name" value="Methionine synthase domain"/>
    <property type="match status" value="1"/>
</dbReference>
<feature type="binding site" evidence="17">
    <location>
        <begin position="1279"/>
        <end position="1280"/>
    </location>
    <ligand>
        <name>S-adenosyl-L-methionine</name>
        <dbReference type="ChEBI" id="CHEBI:59789"/>
    </ligand>
</feature>
<keyword evidence="8 15" id="KW-0808">Transferase</keyword>
<keyword evidence="6 15" id="KW-0028">Amino-acid biosynthesis</keyword>
<evidence type="ECO:0000259" key="21">
    <source>
        <dbReference type="PROSITE" id="PS50974"/>
    </source>
</evidence>
<dbReference type="Gene3D" id="3.20.20.330">
    <property type="entry name" value="Homocysteine-binding-like domain"/>
    <property type="match status" value="1"/>
</dbReference>
<dbReference type="CDD" id="cd00740">
    <property type="entry name" value="MeTr"/>
    <property type="match status" value="1"/>
</dbReference>
<dbReference type="PANTHER" id="PTHR45833:SF1">
    <property type="entry name" value="METHIONINE SYNTHASE"/>
    <property type="match status" value="1"/>
</dbReference>
<dbReference type="SMART" id="SM01018">
    <property type="entry name" value="B12-binding_2"/>
    <property type="match status" value="1"/>
</dbReference>
<evidence type="ECO:0000256" key="11">
    <source>
        <dbReference type="ARBA" id="ARBA00022737"/>
    </source>
</evidence>
<accession>A0A085LYG2</accession>
<dbReference type="InterPro" id="IPR006158">
    <property type="entry name" value="Cobalamin-bd"/>
</dbReference>
<dbReference type="InterPro" id="IPR003726">
    <property type="entry name" value="HCY_dom"/>
</dbReference>
<evidence type="ECO:0000259" key="22">
    <source>
        <dbReference type="PROSITE" id="PS51332"/>
    </source>
</evidence>
<dbReference type="Gene3D" id="3.40.50.280">
    <property type="entry name" value="Cobalamin-binding domain"/>
    <property type="match status" value="2"/>
</dbReference>
<dbReference type="Gene3D" id="3.20.20.20">
    <property type="entry name" value="Dihydropteroate synthase-like"/>
    <property type="match status" value="1"/>
</dbReference>
<evidence type="ECO:0000313" key="24">
    <source>
        <dbReference type="EMBL" id="KFD50008.1"/>
    </source>
</evidence>
<comment type="function">
    <text evidence="15">Catalyzes the transfer of a methyl group from methyl-cobalamin to homocysteine, yielding enzyme-bound cob(I)alamin and methionine. Subsequently, remethylates the cofactor using methyltetrahydrofolate.</text>
</comment>
<keyword evidence="14 15" id="KW-0170">Cobalt</keyword>
<evidence type="ECO:0000256" key="6">
    <source>
        <dbReference type="ARBA" id="ARBA00022605"/>
    </source>
</evidence>
<evidence type="ECO:0000256" key="2">
    <source>
        <dbReference type="ARBA" id="ARBA00001956"/>
    </source>
</evidence>
<evidence type="ECO:0000256" key="10">
    <source>
        <dbReference type="ARBA" id="ARBA00022723"/>
    </source>
</evidence>
<dbReference type="Proteomes" id="UP000030764">
    <property type="component" value="Unassembled WGS sequence"/>
</dbReference>
<dbReference type="PROSITE" id="PS51332">
    <property type="entry name" value="B12_BINDING"/>
    <property type="match status" value="1"/>
</dbReference>
<protein>
    <recommendedName>
        <fullName evidence="15">Methionine synthase</fullName>
        <ecNumber evidence="15">2.1.1.13</ecNumber>
    </recommendedName>
    <alternativeName>
        <fullName evidence="15">5-methyltetrahydrofolate--homocysteine methyltransferase</fullName>
    </alternativeName>
</protein>
<dbReference type="Gene3D" id="3.10.196.10">
    <property type="entry name" value="Vitamin B12-dependent methionine synthase, activation domain"/>
    <property type="match status" value="1"/>
</dbReference>
<keyword evidence="10 15" id="KW-0479">Metal-binding</keyword>
<reference evidence="24 25" key="1">
    <citation type="journal article" date="2014" name="Nat. Genet.">
        <title>Genome and transcriptome of the porcine whipworm Trichuris suis.</title>
        <authorList>
            <person name="Jex A.R."/>
            <person name="Nejsum P."/>
            <person name="Schwarz E.M."/>
            <person name="Hu L."/>
            <person name="Young N.D."/>
            <person name="Hall R.S."/>
            <person name="Korhonen P.K."/>
            <person name="Liao S."/>
            <person name="Thamsborg S."/>
            <person name="Xia J."/>
            <person name="Xu P."/>
            <person name="Wang S."/>
            <person name="Scheerlinck J.P."/>
            <person name="Hofmann A."/>
            <person name="Sternberg P.W."/>
            <person name="Wang J."/>
            <person name="Gasser R.B."/>
        </authorList>
    </citation>
    <scope>NUCLEOTIDE SEQUENCE [LARGE SCALE GENOMIC DNA]</scope>
    <source>
        <strain evidence="24">DCEP-RM93M</strain>
    </source>
</reference>
<evidence type="ECO:0000256" key="1">
    <source>
        <dbReference type="ARBA" id="ARBA00001947"/>
    </source>
</evidence>
<organism evidence="24 25">
    <name type="scientific">Trichuris suis</name>
    <name type="common">pig whipworm</name>
    <dbReference type="NCBI Taxonomy" id="68888"/>
    <lineage>
        <taxon>Eukaryota</taxon>
        <taxon>Metazoa</taxon>
        <taxon>Ecdysozoa</taxon>
        <taxon>Nematoda</taxon>
        <taxon>Enoplea</taxon>
        <taxon>Dorylaimia</taxon>
        <taxon>Trichinellida</taxon>
        <taxon>Trichuridae</taxon>
        <taxon>Trichuris</taxon>
    </lineage>
</organism>
<dbReference type="Gene3D" id="1.10.288.10">
    <property type="entry name" value="Cobalamin-dependent Methionine Synthase, domain 2"/>
    <property type="match status" value="1"/>
</dbReference>
<evidence type="ECO:0000256" key="13">
    <source>
        <dbReference type="ARBA" id="ARBA00023167"/>
    </source>
</evidence>
<dbReference type="InterPro" id="IPR003759">
    <property type="entry name" value="Cbl-bd_cap"/>
</dbReference>
<feature type="domain" description="B12-binding N-terminal" evidence="23">
    <location>
        <begin position="652"/>
        <end position="749"/>
    </location>
</feature>
<evidence type="ECO:0000256" key="18">
    <source>
        <dbReference type="PROSITE-ProRule" id="PRU00333"/>
    </source>
</evidence>
<dbReference type="NCBIfam" id="TIGR02082">
    <property type="entry name" value="metH"/>
    <property type="match status" value="1"/>
</dbReference>
<feature type="domain" description="Hcy-binding" evidence="19">
    <location>
        <begin position="8"/>
        <end position="327"/>
    </location>
</feature>
<comment type="catalytic activity">
    <reaction evidence="15">
        <text>(6S)-5-methyl-5,6,7,8-tetrahydrofolate + L-homocysteine = (6S)-5,6,7,8-tetrahydrofolate + L-methionine</text>
        <dbReference type="Rhea" id="RHEA:11172"/>
        <dbReference type="ChEBI" id="CHEBI:18608"/>
        <dbReference type="ChEBI" id="CHEBI:57453"/>
        <dbReference type="ChEBI" id="CHEBI:57844"/>
        <dbReference type="ChEBI" id="CHEBI:58199"/>
        <dbReference type="EC" id="2.1.1.13"/>
    </reaction>
</comment>
<dbReference type="FunFam" id="3.20.20.330:FF:000001">
    <property type="entry name" value="Methionine synthase"/>
    <property type="match status" value="1"/>
</dbReference>
<feature type="domain" description="AdoMet activation" evidence="21">
    <location>
        <begin position="946"/>
        <end position="1316"/>
    </location>
</feature>
<dbReference type="PIRSF" id="PIRSF000381">
    <property type="entry name" value="MetH"/>
    <property type="match status" value="1"/>
</dbReference>
<feature type="binding site" evidence="17">
    <location>
        <position position="853"/>
    </location>
    <ligand>
        <name>methylcob(III)alamin</name>
        <dbReference type="ChEBI" id="CHEBI:28115"/>
    </ligand>
</feature>
<dbReference type="PANTHER" id="PTHR45833">
    <property type="entry name" value="METHIONINE SYNTHASE"/>
    <property type="match status" value="1"/>
</dbReference>
<dbReference type="GO" id="GO:0008705">
    <property type="term" value="F:methionine synthase activity"/>
    <property type="evidence" value="ECO:0007669"/>
    <property type="project" value="UniProtKB-UniRule"/>
</dbReference>
<dbReference type="GO" id="GO:0008270">
    <property type="term" value="F:zinc ion binding"/>
    <property type="evidence" value="ECO:0007669"/>
    <property type="project" value="UniProtKB-UniRule"/>
</dbReference>
<dbReference type="InterPro" id="IPR011822">
    <property type="entry name" value="MetH"/>
</dbReference>
<dbReference type="PROSITE" id="PS50970">
    <property type="entry name" value="HCY"/>
    <property type="match status" value="1"/>
</dbReference>
<keyword evidence="13 15" id="KW-0486">Methionine biosynthesis</keyword>
<dbReference type="InterPro" id="IPR036724">
    <property type="entry name" value="Cobalamin-bd_sf"/>
</dbReference>
<feature type="binding site" evidence="17">
    <location>
        <position position="1224"/>
    </location>
    <ligand>
        <name>S-adenosyl-L-methionine</name>
        <dbReference type="ChEBI" id="CHEBI:59789"/>
    </ligand>
</feature>
<evidence type="ECO:0000259" key="19">
    <source>
        <dbReference type="PROSITE" id="PS50970"/>
    </source>
</evidence>
<dbReference type="Pfam" id="PF00809">
    <property type="entry name" value="Pterin_bind"/>
    <property type="match status" value="1"/>
</dbReference>
<comment type="cofactor">
    <cofactor evidence="1 15 18">
        <name>Zn(2+)</name>
        <dbReference type="ChEBI" id="CHEBI:29105"/>
    </cofactor>
</comment>
<dbReference type="Pfam" id="PF02607">
    <property type="entry name" value="B12-binding_2"/>
    <property type="match status" value="1"/>
</dbReference>
<dbReference type="Pfam" id="PF02574">
    <property type="entry name" value="S-methyl_trans"/>
    <property type="match status" value="1"/>
</dbReference>
<dbReference type="FunFam" id="1.10.1240.10:FF:000001">
    <property type="entry name" value="Methionine synthase"/>
    <property type="match status" value="1"/>
</dbReference>
<comment type="domain">
    <text evidence="15">Modular enzyme with four functionally distinct domains. The isolated Hcy-binding domain catalyzes methyl transfer from free methylcobalamin to homocysteine. The Hcy-binding domain in association with the pterin-binding domain catalyzes the methylation of cob(I)alamin by methyltetrahydrofolate and the methylation of homocysteine. The B12-binding domain binds the cofactor. The AdoMet activation domain binds S-adenosyl-L-methionine. Under aerobic conditions cob(I)alamin can be converted to inactive cob(II)alamin. Reductive methylation by S-adenosyl-L-methionine and flavodoxin regenerates methylcobalamin.</text>
</comment>
<name>A0A085LYG2_9BILA</name>
<feature type="binding site" description="axial binding residue" evidence="16">
    <location>
        <position position="770"/>
    </location>
    <ligand>
        <name>methylcob(III)alamin</name>
        <dbReference type="ChEBI" id="CHEBI:28115"/>
    </ligand>
    <ligandPart>
        <name>Co</name>
        <dbReference type="ChEBI" id="CHEBI:27638"/>
    </ligandPart>
</feature>
<evidence type="ECO:0000256" key="12">
    <source>
        <dbReference type="ARBA" id="ARBA00022833"/>
    </source>
</evidence>
<evidence type="ECO:0000256" key="16">
    <source>
        <dbReference type="PIRSR" id="PIRSR000381-1"/>
    </source>
</evidence>
<evidence type="ECO:0000256" key="7">
    <source>
        <dbReference type="ARBA" id="ARBA00022628"/>
    </source>
</evidence>
<keyword evidence="25" id="KW-1185">Reference proteome</keyword>
<feature type="binding site" evidence="17">
    <location>
        <position position="857"/>
    </location>
    <ligand>
        <name>methylcob(III)alamin</name>
        <dbReference type="ChEBI" id="CHEBI:28115"/>
    </ligand>
</feature>
<dbReference type="GO" id="GO:0050667">
    <property type="term" value="P:homocysteine metabolic process"/>
    <property type="evidence" value="ECO:0007669"/>
    <property type="project" value="TreeGrafter"/>
</dbReference>
<dbReference type="PROSITE" id="PS51337">
    <property type="entry name" value="B12_BINDING_NTER"/>
    <property type="match status" value="1"/>
</dbReference>
<dbReference type="EC" id="2.1.1.13" evidence="15"/>
<dbReference type="InterPro" id="IPR050554">
    <property type="entry name" value="Met_Synthase/Corrinoid"/>
</dbReference>
<evidence type="ECO:0000256" key="3">
    <source>
        <dbReference type="ARBA" id="ARBA00005178"/>
    </source>
</evidence>
<sequence>MSAPQSREDSLREILAERVMILDGGMGTMLQRYKLDEEAYRGERFKSHPVPVKGDNDLLSLTQPKIVYEIHQAYMKAGADMIETNTFNCTRIAQGDYQMEPHVIEMNREAARVARQAADDFETLTGCKKFVAGSIGPTNRTLSLSPSVDRPEFRSITFDELSEAYKEQAGALIEGGVDVLLVETIFDTANAKAAIFAIQQLFEELGRTVPLFLSGTIVDKSGRTLSGQSVEAFLISIQHAQPMCVGLNCALGAREMRPFIESVSRNTSAFVICYPNAGLPNAFGGYDEQPECTASSLKDFAVSGLVNIVGGCCGTTPEHISAIVNAVKNVKPRVPPSAVYEGYTVLSGLEPMRIGPTTNFVNIGERCNVAGSTRFAGMVRKGRYEAALQVARSQVEMGAQILDINMDDAMLDGRSAMTKFVNLISSDPDIAKVPLCVDSSHLYVIEAGLQCFQGKCIANSISLKEGEENFMNSAKRLKRYGAAVVVMAFDETGQATTTDKRMEICRRCYDLLTNRVGFKPSDIIFDLNVLTIGTGIEEHNGYAVSYIESIKLVKEMCPGCRFSGGISNVSFSYRGHTVIREAMHSVFLYHAINAGLDMGIVNAGNLPVYSDVEPELLRLCEDLVLNRNPGATEALLEYAESHKGAKESKVEDVAEWRLLGVEERLVHSLVKGIDKFILEDAEEARLMVDVYPKALNIIEGPLMKGMSVVGDLFGAGKMFLPQVIKSARVMKKAVEYLVQFLSGGDSGDHQSLEKSYRGTIVLATVKGDVHDIGKNIVGVVLGCNNFRVIDLGVMTPCERILQAAKDNSAGKFFNALVTSAYDVRMYSRLKFKSLLFTGSCGRGELRPHIIGLSGLITPSLEEMVHVAQEMERIGCKLPLLIGGATTSRAHAAVKIAPCYSGPVIHVTDASKSVVVCSSLLDKKNRDEFLFDIEELYDQVREDYFENLLEYRFVPLRVARENALRIDWSCASLPKPKFVGIRCFDDYDLQRLVPYIDWKAFFDIWQLRGKYPNRAFPNLFNDPDVGPEAKIVYADARNLLESIVDKSLLRANGVVGIFPAASCDDDILVFNKYKTKLLYLLISFHLFSDSEYNGQPAAILHGLRQQMVKENKAEPYLCLSDFISPMGSSVKDYIGMFAVTAGLGLPELVEAFEKDLDDYHIIMAKALADRLSEVMLSLRQAILNIFSQAFAEEIHERVRIEMWGYAEDEKLSVEALHKVRYQGIRPAPGYPCQPDLTEMTTIWSMLDVEKNAGISLTESMAMYPTASVCGLYFANPSATYFSVGKIDNDQIEDYVSRKQWTTKSAEKWLSNVLSYRK</sequence>
<dbReference type="InterPro" id="IPR000489">
    <property type="entry name" value="Pterin-binding_dom"/>
</dbReference>
<feature type="binding site" evidence="16 18">
    <location>
        <position position="313"/>
    </location>
    <ligand>
        <name>Zn(2+)</name>
        <dbReference type="ChEBI" id="CHEBI:29105"/>
    </ligand>
</feature>
<feature type="binding site" evidence="17">
    <location>
        <position position="699"/>
    </location>
    <ligand>
        <name>methylcob(III)alamin</name>
        <dbReference type="ChEBI" id="CHEBI:28115"/>
    </ligand>
</feature>
<dbReference type="InterPro" id="IPR037010">
    <property type="entry name" value="VitB12-dep_Met_synth_activ_sf"/>
</dbReference>
<dbReference type="SUPFAM" id="SSF47644">
    <property type="entry name" value="Methionine synthase domain"/>
    <property type="match status" value="1"/>
</dbReference>
<dbReference type="Pfam" id="PF02310">
    <property type="entry name" value="B12-binding"/>
    <property type="match status" value="1"/>
</dbReference>
<keyword evidence="5 15" id="KW-0489">Methyltransferase</keyword>
<dbReference type="SUPFAM" id="SSF56507">
    <property type="entry name" value="Methionine synthase activation domain-like"/>
    <property type="match status" value="1"/>
</dbReference>
<evidence type="ECO:0000256" key="14">
    <source>
        <dbReference type="ARBA" id="ARBA00023285"/>
    </source>
</evidence>
<dbReference type="InterPro" id="IPR033706">
    <property type="entry name" value="Met_synthase_B12-bd"/>
</dbReference>
<gene>
    <name evidence="24" type="ORF">M513_09101</name>
</gene>
<feature type="binding site" evidence="16 18">
    <location>
        <position position="249"/>
    </location>
    <ligand>
        <name>Zn(2+)</name>
        <dbReference type="ChEBI" id="CHEBI:29105"/>
    </ligand>
</feature>
<dbReference type="InterPro" id="IPR036589">
    <property type="entry name" value="HCY_dom_sf"/>
</dbReference>
<dbReference type="SUPFAM" id="SSF52242">
    <property type="entry name" value="Cobalamin (vitamin B12)-binding domain"/>
    <property type="match status" value="2"/>
</dbReference>
<dbReference type="GO" id="GO:0032259">
    <property type="term" value="P:methylation"/>
    <property type="evidence" value="ECO:0007669"/>
    <property type="project" value="UniProtKB-KW"/>
</dbReference>
<evidence type="ECO:0000259" key="23">
    <source>
        <dbReference type="PROSITE" id="PS51337"/>
    </source>
</evidence>
<feature type="binding site" evidence="17">
    <location>
        <position position="996"/>
    </location>
    <ligand>
        <name>S-adenosyl-L-methionine</name>
        <dbReference type="ChEBI" id="CHEBI:59789"/>
    </ligand>
</feature>
<dbReference type="InterPro" id="IPR011005">
    <property type="entry name" value="Dihydropteroate_synth-like_sf"/>
</dbReference>
<feature type="domain" description="Pterin-binding" evidence="20">
    <location>
        <begin position="360"/>
        <end position="621"/>
    </location>
</feature>
<dbReference type="PROSITE" id="PS50972">
    <property type="entry name" value="PTERIN_BINDING"/>
    <property type="match status" value="1"/>
</dbReference>
<dbReference type="FunFam" id="3.20.20.20:FF:000002">
    <property type="entry name" value="Methionine synthase"/>
    <property type="match status" value="1"/>
</dbReference>
<dbReference type="SUPFAM" id="SSF82282">
    <property type="entry name" value="Homocysteine S-methyltransferase"/>
    <property type="match status" value="1"/>
</dbReference>
<dbReference type="InterPro" id="IPR036594">
    <property type="entry name" value="Meth_synthase_dom"/>
</dbReference>
<proteinExistence type="inferred from homology"/>
<comment type="cofactor">
    <cofactor evidence="2 15 16">
        <name>methylcob(III)alamin</name>
        <dbReference type="ChEBI" id="CHEBI:28115"/>
    </cofactor>
</comment>
<keyword evidence="7 15" id="KW-0846">Cobalamin</keyword>
<feature type="binding site" evidence="16 18">
    <location>
        <position position="312"/>
    </location>
    <ligand>
        <name>Zn(2+)</name>
        <dbReference type="ChEBI" id="CHEBI:29105"/>
    </ligand>
</feature>
<dbReference type="EMBL" id="KL363260">
    <property type="protein sequence ID" value="KFD50008.1"/>
    <property type="molecule type" value="Genomic_DNA"/>
</dbReference>
<keyword evidence="9 15" id="KW-0949">S-adenosyl-L-methionine</keyword>
<dbReference type="GO" id="GO:0005829">
    <property type="term" value="C:cytosol"/>
    <property type="evidence" value="ECO:0007669"/>
    <property type="project" value="TreeGrafter"/>
</dbReference>
<dbReference type="GO" id="GO:0046653">
    <property type="term" value="P:tetrahydrofolate metabolic process"/>
    <property type="evidence" value="ECO:0007669"/>
    <property type="project" value="TreeGrafter"/>
</dbReference>
<comment type="similarity">
    <text evidence="4">Belongs to the vitamin-B12 dependent methionine synthase family.</text>
</comment>
<dbReference type="SUPFAM" id="SSF51717">
    <property type="entry name" value="Dihydropteroate synthetase-like"/>
    <property type="match status" value="1"/>
</dbReference>
<feature type="binding site" evidence="17">
    <location>
        <position position="909"/>
    </location>
    <ligand>
        <name>methylcob(III)alamin</name>
        <dbReference type="ChEBI" id="CHEBI:28115"/>
    </ligand>
</feature>
<evidence type="ECO:0000256" key="9">
    <source>
        <dbReference type="ARBA" id="ARBA00022691"/>
    </source>
</evidence>
<evidence type="ECO:0000256" key="17">
    <source>
        <dbReference type="PIRSR" id="PIRSR000381-2"/>
    </source>
</evidence>
<keyword evidence="11" id="KW-0677">Repeat</keyword>
<evidence type="ECO:0000256" key="8">
    <source>
        <dbReference type="ARBA" id="ARBA00022679"/>
    </source>
</evidence>